<keyword evidence="2 4" id="KW-0863">Zinc-finger</keyword>
<feature type="region of interest" description="Disordered" evidence="5">
    <location>
        <begin position="1"/>
        <end position="20"/>
    </location>
</feature>
<reference evidence="7" key="1">
    <citation type="submission" date="2020-10" db="EMBL/GenBank/DDBJ databases">
        <authorList>
            <person name="Han B."/>
            <person name="Lu T."/>
            <person name="Zhao Q."/>
            <person name="Huang X."/>
            <person name="Zhao Y."/>
        </authorList>
    </citation>
    <scope>NUCLEOTIDE SEQUENCE</scope>
</reference>
<evidence type="ECO:0000259" key="6">
    <source>
        <dbReference type="PROSITE" id="PS51999"/>
    </source>
</evidence>
<evidence type="ECO:0000256" key="3">
    <source>
        <dbReference type="ARBA" id="ARBA00022833"/>
    </source>
</evidence>
<sequence length="143" mass="16418">MTHYAKSSGGGRARSRLQGGRSTRIHSIDFDPVGELSGFPLIVCPECGLDRVVERRTKKEGENQGRLYFKCARNTYPKVCGYYRFEKQYFQKLKDDGVIVVRPSNWAQMLDEEVDSVDYTNVDKPRQALEHPLEQKLDNCLDV</sequence>
<feature type="domain" description="GRF-type" evidence="6">
    <location>
        <begin position="44"/>
        <end position="89"/>
    </location>
</feature>
<evidence type="ECO:0000256" key="1">
    <source>
        <dbReference type="ARBA" id="ARBA00022723"/>
    </source>
</evidence>
<dbReference type="OrthoDB" id="717245at2759"/>
<accession>A0A811RH09</accession>
<dbReference type="InterPro" id="IPR010666">
    <property type="entry name" value="Znf_GRF"/>
</dbReference>
<gene>
    <name evidence="7" type="ORF">NCGR_LOCUS52424</name>
</gene>
<evidence type="ECO:0000313" key="7">
    <source>
        <dbReference type="EMBL" id="CAD6269119.1"/>
    </source>
</evidence>
<keyword evidence="8" id="KW-1185">Reference proteome</keyword>
<organism evidence="7 8">
    <name type="scientific">Miscanthus lutarioriparius</name>
    <dbReference type="NCBI Taxonomy" id="422564"/>
    <lineage>
        <taxon>Eukaryota</taxon>
        <taxon>Viridiplantae</taxon>
        <taxon>Streptophyta</taxon>
        <taxon>Embryophyta</taxon>
        <taxon>Tracheophyta</taxon>
        <taxon>Spermatophyta</taxon>
        <taxon>Magnoliopsida</taxon>
        <taxon>Liliopsida</taxon>
        <taxon>Poales</taxon>
        <taxon>Poaceae</taxon>
        <taxon>PACMAD clade</taxon>
        <taxon>Panicoideae</taxon>
        <taxon>Andropogonodae</taxon>
        <taxon>Andropogoneae</taxon>
        <taxon>Saccharinae</taxon>
        <taxon>Miscanthus</taxon>
    </lineage>
</organism>
<dbReference type="Pfam" id="PF06839">
    <property type="entry name" value="Zn_ribbon_GRF"/>
    <property type="match status" value="1"/>
</dbReference>
<evidence type="ECO:0000313" key="8">
    <source>
        <dbReference type="Proteomes" id="UP000604825"/>
    </source>
</evidence>
<keyword evidence="3" id="KW-0862">Zinc</keyword>
<dbReference type="PROSITE" id="PS51999">
    <property type="entry name" value="ZF_GRF"/>
    <property type="match status" value="1"/>
</dbReference>
<dbReference type="Proteomes" id="UP000604825">
    <property type="component" value="Unassembled WGS sequence"/>
</dbReference>
<protein>
    <recommendedName>
        <fullName evidence="6">GRF-type domain-containing protein</fullName>
    </recommendedName>
</protein>
<keyword evidence="1" id="KW-0479">Metal-binding</keyword>
<dbReference type="AlphaFoldDB" id="A0A811RH09"/>
<evidence type="ECO:0000256" key="4">
    <source>
        <dbReference type="PROSITE-ProRule" id="PRU01343"/>
    </source>
</evidence>
<proteinExistence type="predicted"/>
<comment type="caution">
    <text evidence="7">The sequence shown here is derived from an EMBL/GenBank/DDBJ whole genome shotgun (WGS) entry which is preliminary data.</text>
</comment>
<name>A0A811RH09_9POAL</name>
<evidence type="ECO:0000256" key="2">
    <source>
        <dbReference type="ARBA" id="ARBA00022771"/>
    </source>
</evidence>
<evidence type="ECO:0000256" key="5">
    <source>
        <dbReference type="SAM" id="MobiDB-lite"/>
    </source>
</evidence>
<dbReference type="GO" id="GO:0008270">
    <property type="term" value="F:zinc ion binding"/>
    <property type="evidence" value="ECO:0007669"/>
    <property type="project" value="UniProtKB-KW"/>
</dbReference>
<dbReference type="EMBL" id="CAJGYO010000014">
    <property type="protein sequence ID" value="CAD6269119.1"/>
    <property type="molecule type" value="Genomic_DNA"/>
</dbReference>